<evidence type="ECO:0000313" key="9">
    <source>
        <dbReference type="Proteomes" id="UP000807159"/>
    </source>
</evidence>
<comment type="caution">
    <text evidence="8">The sequence shown here is derived from an EMBL/GenBank/DDBJ whole genome shotgun (WGS) entry which is preliminary data.</text>
</comment>
<protein>
    <recommendedName>
        <fullName evidence="2 7">Cytokinin riboside 5'-monophosphate phosphoribohydrolase</fullName>
        <ecNumber evidence="2 7">3.2.2.n1</ecNumber>
    </recommendedName>
</protein>
<sequence>MEDTESKFKRVCVFCGSSSGKKASYQEAAVELAKELVERRIDLVYGGGSVGLMGLVSQAVHDGGRHVLGVMLPCLPVREKETEKVGRKYANFKAVIGAPFFFMNRKAVAILILRKTSLPLYFWIVFILQSYPKVPNAQRGEPVGEVRAVSDMHQRKAEMARQADAFIALPGGYGTLEELLEVITWAQLNIHHKPVGLLNVDGYYNSLLSFIDKAVDEGFISPAARRIIVSASTAKQLFRQLEDYVPEHDEITAKLVWGEVDDRLTCVPESGVA</sequence>
<accession>A0A8T2YI35</accession>
<evidence type="ECO:0000313" key="8">
    <source>
        <dbReference type="EMBL" id="KAH8504805.1"/>
    </source>
</evidence>
<dbReference type="Gene3D" id="3.40.50.450">
    <property type="match status" value="1"/>
</dbReference>
<dbReference type="Proteomes" id="UP000807159">
    <property type="component" value="Chromosome 6"/>
</dbReference>
<comment type="catalytic activity">
    <reaction evidence="6 7">
        <text>9-ribosyl-trans-zeatin 5'-phosphate + H2O = trans-zeatin + D-ribose 5-phosphate</text>
        <dbReference type="Rhea" id="RHEA:48564"/>
        <dbReference type="ChEBI" id="CHEBI:15377"/>
        <dbReference type="ChEBI" id="CHEBI:16522"/>
        <dbReference type="ChEBI" id="CHEBI:78346"/>
        <dbReference type="ChEBI" id="CHEBI:87947"/>
        <dbReference type="EC" id="3.2.2.n1"/>
    </reaction>
</comment>
<comment type="function">
    <text evidence="4 7">Cytokinin-activating enzyme working in the direct activation pathway. Phosphoribohydrolase that converts inactive cytokinin nucleotides to the biologically active free-base forms.</text>
</comment>
<evidence type="ECO:0000256" key="2">
    <source>
        <dbReference type="ARBA" id="ARBA00012205"/>
    </source>
</evidence>
<dbReference type="InterPro" id="IPR005269">
    <property type="entry name" value="LOG"/>
</dbReference>
<dbReference type="PANTHER" id="PTHR31223">
    <property type="entry name" value="LOG FAMILY PROTEIN YJL055W"/>
    <property type="match status" value="1"/>
</dbReference>
<reference evidence="8" key="1">
    <citation type="journal article" date="2021" name="J. Hered.">
        <title>Genome Assembly of Salicaceae Populus deltoides (Eastern Cottonwood) I-69 Based on Nanopore Sequencing and Hi-C Technologies.</title>
        <authorList>
            <person name="Bai S."/>
            <person name="Wu H."/>
            <person name="Zhang J."/>
            <person name="Pan Z."/>
            <person name="Zhao W."/>
            <person name="Li Z."/>
            <person name="Tong C."/>
        </authorList>
    </citation>
    <scope>NUCLEOTIDE SEQUENCE</scope>
    <source>
        <tissue evidence="8">Leaf</tissue>
    </source>
</reference>
<dbReference type="GO" id="GO:0009691">
    <property type="term" value="P:cytokinin biosynthetic process"/>
    <property type="evidence" value="ECO:0007669"/>
    <property type="project" value="UniProtKB-UniRule"/>
</dbReference>
<keyword evidence="7" id="KW-0378">Hydrolase</keyword>
<comment type="catalytic activity">
    <reaction evidence="5 7">
        <text>N(6)-(dimethylallyl)adenosine 5'-phosphate + H2O = N(6)-dimethylallyladenine + D-ribose 5-phosphate</text>
        <dbReference type="Rhea" id="RHEA:48560"/>
        <dbReference type="ChEBI" id="CHEBI:15377"/>
        <dbReference type="ChEBI" id="CHEBI:17660"/>
        <dbReference type="ChEBI" id="CHEBI:57526"/>
        <dbReference type="ChEBI" id="CHEBI:78346"/>
        <dbReference type="EC" id="3.2.2.n1"/>
    </reaction>
</comment>
<dbReference type="GO" id="GO:0016799">
    <property type="term" value="F:hydrolase activity, hydrolyzing N-glycosyl compounds"/>
    <property type="evidence" value="ECO:0007669"/>
    <property type="project" value="TreeGrafter"/>
</dbReference>
<organism evidence="8 9">
    <name type="scientific">Populus deltoides</name>
    <name type="common">Eastern poplar</name>
    <name type="synonym">Eastern cottonwood</name>
    <dbReference type="NCBI Taxonomy" id="3696"/>
    <lineage>
        <taxon>Eukaryota</taxon>
        <taxon>Viridiplantae</taxon>
        <taxon>Streptophyta</taxon>
        <taxon>Embryophyta</taxon>
        <taxon>Tracheophyta</taxon>
        <taxon>Spermatophyta</taxon>
        <taxon>Magnoliopsida</taxon>
        <taxon>eudicotyledons</taxon>
        <taxon>Gunneridae</taxon>
        <taxon>Pentapetalae</taxon>
        <taxon>rosids</taxon>
        <taxon>fabids</taxon>
        <taxon>Malpighiales</taxon>
        <taxon>Salicaceae</taxon>
        <taxon>Saliceae</taxon>
        <taxon>Populus</taxon>
    </lineage>
</organism>
<keyword evidence="9" id="KW-1185">Reference proteome</keyword>
<evidence type="ECO:0000256" key="4">
    <source>
        <dbReference type="ARBA" id="ARBA00024884"/>
    </source>
</evidence>
<dbReference type="EC" id="3.2.2.n1" evidence="2 7"/>
<keyword evidence="3 7" id="KW-0203">Cytokinin biosynthesis</keyword>
<dbReference type="PANTHER" id="PTHR31223:SF70">
    <property type="entry name" value="LOG FAMILY PROTEIN YJL055W"/>
    <property type="match status" value="1"/>
</dbReference>
<dbReference type="GO" id="GO:0005829">
    <property type="term" value="C:cytosol"/>
    <property type="evidence" value="ECO:0007669"/>
    <property type="project" value="TreeGrafter"/>
</dbReference>
<gene>
    <name evidence="8" type="ORF">H0E87_012153</name>
</gene>
<dbReference type="GO" id="GO:0005634">
    <property type="term" value="C:nucleus"/>
    <property type="evidence" value="ECO:0007669"/>
    <property type="project" value="UniProtKB-ARBA"/>
</dbReference>
<evidence type="ECO:0000256" key="3">
    <source>
        <dbReference type="ARBA" id="ARBA00022712"/>
    </source>
</evidence>
<dbReference type="Pfam" id="PF03641">
    <property type="entry name" value="Lysine_decarbox"/>
    <property type="match status" value="1"/>
</dbReference>
<name>A0A8T2YI35_POPDE</name>
<dbReference type="NCBIfam" id="TIGR00730">
    <property type="entry name" value="Rossman fold protein, TIGR00730 family"/>
    <property type="match status" value="1"/>
</dbReference>
<evidence type="ECO:0000256" key="5">
    <source>
        <dbReference type="ARBA" id="ARBA00047718"/>
    </source>
</evidence>
<evidence type="ECO:0000256" key="7">
    <source>
        <dbReference type="RuleBase" id="RU363015"/>
    </source>
</evidence>
<comment type="similarity">
    <text evidence="1 7">Belongs to the LOG family.</text>
</comment>
<dbReference type="AlphaFoldDB" id="A0A8T2YI35"/>
<dbReference type="InterPro" id="IPR031100">
    <property type="entry name" value="LOG_fam"/>
</dbReference>
<evidence type="ECO:0000256" key="1">
    <source>
        <dbReference type="ARBA" id="ARBA00006763"/>
    </source>
</evidence>
<dbReference type="SUPFAM" id="SSF102405">
    <property type="entry name" value="MCP/YpsA-like"/>
    <property type="match status" value="1"/>
</dbReference>
<proteinExistence type="inferred from homology"/>
<dbReference type="EMBL" id="JACEGQ020000006">
    <property type="protein sequence ID" value="KAH8504805.1"/>
    <property type="molecule type" value="Genomic_DNA"/>
</dbReference>
<evidence type="ECO:0000256" key="6">
    <source>
        <dbReference type="ARBA" id="ARBA00049153"/>
    </source>
</evidence>